<evidence type="ECO:0000256" key="2">
    <source>
        <dbReference type="ARBA" id="ARBA00006086"/>
    </source>
</evidence>
<dbReference type="GO" id="GO:0005634">
    <property type="term" value="C:nucleus"/>
    <property type="evidence" value="ECO:0007669"/>
    <property type="project" value="UniProtKB-SubCell"/>
</dbReference>
<gene>
    <name evidence="12" type="ORF">NEMBOFW57_004413</name>
</gene>
<evidence type="ECO:0000259" key="11">
    <source>
        <dbReference type="Pfam" id="PF23936"/>
    </source>
</evidence>
<evidence type="ECO:0000256" key="4">
    <source>
        <dbReference type="ARBA" id="ARBA00022694"/>
    </source>
</evidence>
<comment type="caution">
    <text evidence="12">The sequence shown here is derived from an EMBL/GenBank/DDBJ whole genome shotgun (WGS) entry which is preliminary data.</text>
</comment>
<dbReference type="InterPro" id="IPR056164">
    <property type="entry name" value="Beta-prop_ELP1_1st"/>
</dbReference>
<evidence type="ECO:0000313" key="13">
    <source>
        <dbReference type="Proteomes" id="UP001197093"/>
    </source>
</evidence>
<sequence>MRNLRNIGHGVFRAPDASSASAIPVSGCCWDAARDEVIAAYGPAPADARIELRRLAKRIHHRSPSQLQPQCVASWDAPSSRDDGVPDTIQSMHYFSDTLTTCLIMAGGDIVTVTEDEEAIAVPGEAHIEIVGTLSPSIAAARWSPDEELLVIATGDAKLVFMSRSFDVIAEVGLSPDDLKLSKHVSVGWGKKETQFQGRGAKAKALRDPTIPEKVDEGTLSSSDDRRCSISWRGDGAYVAVNFLQEGVRRVIRVYNRDGELDSVSEPVDGLEGSLSWRPEGNLIAGIQRLPDRVDVVFFERNGLRHGQFTLRAPFDTPDVLEDAALEWNSDSTVLAVILKDRVQLWTTGNYHWYLKQEILCGQPAGTAAHRQRPLFSWHAEKPLLLAAATLGKVLVNEYALTVARGSTKPPSDYGAVAVIDGQTIKFTPFRTCNVPPPMAMTELEVESPVIDVAFSTDCSSMAVLHRLGVSLFALEANGPRLSGPKLVTLAGFGKSESQLYEEPLLQLGFSSRTEVQVLHMADDLELLRYDFGSDETTKQWHKTDASSIATINTPGSEAIEGVVAQHVAGRLSRIIGGEHVPVALQFPTFLPWTSSLRLKEESLAFGMSRNGHLYANSRQLAKNCTSFVVTDQHLIFTTSNHLVKFVHLGAEEDLDVPADDPEKDERCRSIERGGRLVTAIPTKMSLVLQMPRGNLETIYPRAMVLAGIRNFIEQRDYASAFATCRTQRVDMNILFDHRPEQFLDNVALFLEQVKEPANIDLFLSTLKEEDVTQTMYRDTKTATVQQSPDSKVVIKPGKVNTICDAVLERLRTQKKANLQNIITAHVCKNPPALDDGLLVVAELMQEDEALAERAVEHICFLADVNQLFDHALGLYNLDLTLLVAQQSQRDPREYLPFVQELHKMPPLKRQFTIDDKLEHWEKALDHLRALNDFDDVKNYVVKHKLYQHALAIYRHEEQHHRAITDLFAAYLKSTSHFKEAGLAYESLGNFPDATDCYLKAGAACWRECLYTAQQQHSPPLSPAVLAEIATSLADALREAKDHAAAATIHLDYLSSLDTAIAHLCKGYLFADALRLVALHNRPDLLPTAIDTGLADAFSSSTEFLADCKAQLHAQVPRIAELRRKAQEDPLAFYEGENPFGARAGAAGADIPDDVSVAASSRMSTSPSLFTRYTGKAGSVGTVGSQVSRATSKNRKREEKKRARGRKGTVYEEEYLVNSVRRLVERVEATKPEVERLVFGLARRGMAERARAVEELMVGVVEGCKKAVEEVWGTGAQGGEGGKGEEEETRDPAAEGYRPGGGDGVLYDSLEAMRARQMPPLVGQFERLSLLGKR</sequence>
<dbReference type="Pfam" id="PF23878">
    <property type="entry name" value="TPR_ELP1"/>
    <property type="match status" value="1"/>
</dbReference>
<dbReference type="PANTHER" id="PTHR12747">
    <property type="entry name" value="ELONGATOR COMPLEX PROTEIN 1"/>
    <property type="match status" value="1"/>
</dbReference>
<feature type="domain" description="ELP1 alpha-solenoid" evidence="10">
    <location>
        <begin position="702"/>
        <end position="902"/>
    </location>
</feature>
<dbReference type="InterPro" id="IPR056169">
    <property type="entry name" value="HB_ELP1"/>
</dbReference>
<keyword evidence="3 5" id="KW-0963">Cytoplasm</keyword>
<feature type="region of interest" description="Disordered" evidence="6">
    <location>
        <begin position="1180"/>
        <end position="1205"/>
    </location>
</feature>
<evidence type="ECO:0000256" key="1">
    <source>
        <dbReference type="ARBA" id="ARBA00005043"/>
    </source>
</evidence>
<dbReference type="SUPFAM" id="SSF69322">
    <property type="entry name" value="Tricorn protease domain 2"/>
    <property type="match status" value="1"/>
</dbReference>
<evidence type="ECO:0000256" key="3">
    <source>
        <dbReference type="ARBA" id="ARBA00022490"/>
    </source>
</evidence>
<keyword evidence="5" id="KW-0539">Nucleus</keyword>
<dbReference type="InterPro" id="IPR006849">
    <property type="entry name" value="Elp1"/>
</dbReference>
<dbReference type="InterPro" id="IPR056166">
    <property type="entry name" value="TPR_ELP1"/>
</dbReference>
<comment type="subcellular location">
    <subcellularLocation>
        <location evidence="5">Cytoplasm</location>
    </subcellularLocation>
    <subcellularLocation>
        <location evidence="5">Nucleus</location>
    </subcellularLocation>
</comment>
<keyword evidence="4" id="KW-0819">tRNA processing</keyword>
<name>A0AAD4F745_9PEZI</name>
<dbReference type="InterPro" id="IPR056165">
    <property type="entry name" value="Beta-prop_ELP1_2nd"/>
</dbReference>
<evidence type="ECO:0000256" key="5">
    <source>
        <dbReference type="PIRNR" id="PIRNR017233"/>
    </source>
</evidence>
<protein>
    <recommendedName>
        <fullName evidence="5">Elongator complex protein 1</fullName>
    </recommendedName>
</protein>
<evidence type="ECO:0000259" key="7">
    <source>
        <dbReference type="Pfam" id="PF04762"/>
    </source>
</evidence>
<dbReference type="PIRSF" id="PIRSF017233">
    <property type="entry name" value="IKAP"/>
    <property type="match status" value="1"/>
</dbReference>
<dbReference type="PANTHER" id="PTHR12747:SF0">
    <property type="entry name" value="ELONGATOR COMPLEX PROTEIN 1"/>
    <property type="match status" value="1"/>
</dbReference>
<feature type="domain" description="ELP1 three-helical bundle" evidence="11">
    <location>
        <begin position="1084"/>
        <end position="1270"/>
    </location>
</feature>
<accession>A0AAD4F745</accession>
<comment type="similarity">
    <text evidence="2 5">Belongs to the ELP1/IKA1 family.</text>
</comment>
<feature type="domain" description="ELP1 TPR" evidence="9">
    <location>
        <begin position="911"/>
        <end position="1075"/>
    </location>
</feature>
<dbReference type="EMBL" id="JAHCVI010000001">
    <property type="protein sequence ID" value="KAG7294342.1"/>
    <property type="molecule type" value="Genomic_DNA"/>
</dbReference>
<dbReference type="Pfam" id="PF23797">
    <property type="entry name" value="Beta-prop_ELP1_2nd"/>
    <property type="match status" value="1"/>
</dbReference>
<dbReference type="Pfam" id="PF23925">
    <property type="entry name" value="A-sol_ELP1"/>
    <property type="match status" value="1"/>
</dbReference>
<dbReference type="GO" id="GO:0033588">
    <property type="term" value="C:elongator holoenzyme complex"/>
    <property type="evidence" value="ECO:0007669"/>
    <property type="project" value="InterPro"/>
</dbReference>
<dbReference type="Pfam" id="PF04762">
    <property type="entry name" value="Beta-prop_ELP1_1st"/>
    <property type="match status" value="1"/>
</dbReference>
<proteinExistence type="inferred from homology"/>
<feature type="domain" description="ELP1 N-terminal second beta-propeller" evidence="8">
    <location>
        <begin position="419"/>
        <end position="678"/>
    </location>
</feature>
<dbReference type="GO" id="GO:0005829">
    <property type="term" value="C:cytosol"/>
    <property type="evidence" value="ECO:0007669"/>
    <property type="project" value="TreeGrafter"/>
</dbReference>
<comment type="pathway">
    <text evidence="1">tRNA modification; 5-methoxycarbonylmethyl-2-thiouridine-tRNA biosynthesis.</text>
</comment>
<comment type="function">
    <text evidence="5">Component of the elongator complex which is required for multiple tRNA modifications, including mcm5U (5-methoxycarbonylmethyl uridine), mcm5s2U (5-methoxycarbonylmethyl-2-thiouridine), and ncm5U (5-carbamoylmethyl uridine). The elongator complex catalyzes formation of carboxymethyluridine in the wobble base at position 34 in tRNAs.</text>
</comment>
<dbReference type="Proteomes" id="UP001197093">
    <property type="component" value="Unassembled WGS sequence"/>
</dbReference>
<feature type="domain" description="ELP1 first N-terminal beta-propeller" evidence="7">
    <location>
        <begin position="1"/>
        <end position="381"/>
    </location>
</feature>
<evidence type="ECO:0000313" key="12">
    <source>
        <dbReference type="EMBL" id="KAG7294342.1"/>
    </source>
</evidence>
<organism evidence="12 13">
    <name type="scientific">Staphylotrichum longicolle</name>
    <dbReference type="NCBI Taxonomy" id="669026"/>
    <lineage>
        <taxon>Eukaryota</taxon>
        <taxon>Fungi</taxon>
        <taxon>Dikarya</taxon>
        <taxon>Ascomycota</taxon>
        <taxon>Pezizomycotina</taxon>
        <taxon>Sordariomycetes</taxon>
        <taxon>Sordariomycetidae</taxon>
        <taxon>Sordariales</taxon>
        <taxon>Chaetomiaceae</taxon>
        <taxon>Staphylotrichum</taxon>
    </lineage>
</organism>
<evidence type="ECO:0000256" key="6">
    <source>
        <dbReference type="SAM" id="MobiDB-lite"/>
    </source>
</evidence>
<feature type="compositionally biased region" description="Polar residues" evidence="6">
    <location>
        <begin position="1182"/>
        <end position="1191"/>
    </location>
</feature>
<evidence type="ECO:0000259" key="8">
    <source>
        <dbReference type="Pfam" id="PF23797"/>
    </source>
</evidence>
<evidence type="ECO:0000259" key="9">
    <source>
        <dbReference type="Pfam" id="PF23878"/>
    </source>
</evidence>
<feature type="region of interest" description="Disordered" evidence="6">
    <location>
        <begin position="1273"/>
        <end position="1302"/>
    </location>
</feature>
<reference evidence="12" key="1">
    <citation type="submission" date="2023-02" db="EMBL/GenBank/DDBJ databases">
        <authorList>
            <person name="Palmer J.M."/>
        </authorList>
    </citation>
    <scope>NUCLEOTIDE SEQUENCE</scope>
    <source>
        <strain evidence="12">FW57</strain>
    </source>
</reference>
<evidence type="ECO:0000259" key="10">
    <source>
        <dbReference type="Pfam" id="PF23925"/>
    </source>
</evidence>
<dbReference type="GO" id="GO:0000049">
    <property type="term" value="F:tRNA binding"/>
    <property type="evidence" value="ECO:0007669"/>
    <property type="project" value="TreeGrafter"/>
</dbReference>
<dbReference type="GO" id="GO:0002926">
    <property type="term" value="P:tRNA wobble base 5-methoxycarbonylmethyl-2-thiouridinylation"/>
    <property type="evidence" value="ECO:0007669"/>
    <property type="project" value="TreeGrafter"/>
</dbReference>
<dbReference type="InterPro" id="IPR056167">
    <property type="entry name" value="A-sol_ELP1"/>
</dbReference>
<keyword evidence="13" id="KW-1185">Reference proteome</keyword>
<dbReference type="Pfam" id="PF23936">
    <property type="entry name" value="HB_ELP1"/>
    <property type="match status" value="1"/>
</dbReference>